<name>A0ABU6S6U6_9FABA</name>
<evidence type="ECO:0000313" key="1">
    <source>
        <dbReference type="EMBL" id="MED6131750.1"/>
    </source>
</evidence>
<dbReference type="EMBL" id="JASCZI010060447">
    <property type="protein sequence ID" value="MED6131750.1"/>
    <property type="molecule type" value="Genomic_DNA"/>
</dbReference>
<dbReference type="Proteomes" id="UP001341840">
    <property type="component" value="Unassembled WGS sequence"/>
</dbReference>
<gene>
    <name evidence="1" type="ORF">PIB30_012758</name>
</gene>
<sequence length="176" mass="20267">MDMWQYLNAFDAQVSLGCGFTFHRFLQPSVVAKFRWAIEGNLAEQEEEQRSLALEERSGYLLAASVGGSVVVTNYRTAAFLANKSNQVDVPLPGHIIHLLQPDHLPNVWVIDMGYNCFQFKLKRSQNTYNIRSTDIGKVIRLYKRNMPSTMELSYVEWGVFFVTVMDKKKYCLDSR</sequence>
<evidence type="ECO:0000313" key="2">
    <source>
        <dbReference type="Proteomes" id="UP001341840"/>
    </source>
</evidence>
<proteinExistence type="predicted"/>
<keyword evidence="2" id="KW-1185">Reference proteome</keyword>
<protein>
    <submittedName>
        <fullName evidence="1">Uncharacterized protein</fullName>
    </submittedName>
</protein>
<reference evidence="1 2" key="1">
    <citation type="journal article" date="2023" name="Plants (Basel)">
        <title>Bridging the Gap: Combining Genomics and Transcriptomics Approaches to Understand Stylosanthes scabra, an Orphan Legume from the Brazilian Caatinga.</title>
        <authorList>
            <person name="Ferreira-Neto J.R.C."/>
            <person name="da Silva M.D."/>
            <person name="Binneck E."/>
            <person name="de Melo N.F."/>
            <person name="da Silva R.H."/>
            <person name="de Melo A.L.T.M."/>
            <person name="Pandolfi V."/>
            <person name="Bustamante F.O."/>
            <person name="Brasileiro-Vidal A.C."/>
            <person name="Benko-Iseppon A.M."/>
        </authorList>
    </citation>
    <scope>NUCLEOTIDE SEQUENCE [LARGE SCALE GENOMIC DNA]</scope>
    <source>
        <tissue evidence="1">Leaves</tissue>
    </source>
</reference>
<organism evidence="1 2">
    <name type="scientific">Stylosanthes scabra</name>
    <dbReference type="NCBI Taxonomy" id="79078"/>
    <lineage>
        <taxon>Eukaryota</taxon>
        <taxon>Viridiplantae</taxon>
        <taxon>Streptophyta</taxon>
        <taxon>Embryophyta</taxon>
        <taxon>Tracheophyta</taxon>
        <taxon>Spermatophyta</taxon>
        <taxon>Magnoliopsida</taxon>
        <taxon>eudicotyledons</taxon>
        <taxon>Gunneridae</taxon>
        <taxon>Pentapetalae</taxon>
        <taxon>rosids</taxon>
        <taxon>fabids</taxon>
        <taxon>Fabales</taxon>
        <taxon>Fabaceae</taxon>
        <taxon>Papilionoideae</taxon>
        <taxon>50 kb inversion clade</taxon>
        <taxon>dalbergioids sensu lato</taxon>
        <taxon>Dalbergieae</taxon>
        <taxon>Pterocarpus clade</taxon>
        <taxon>Stylosanthes</taxon>
    </lineage>
</organism>
<accession>A0ABU6S6U6</accession>
<comment type="caution">
    <text evidence="1">The sequence shown here is derived from an EMBL/GenBank/DDBJ whole genome shotgun (WGS) entry which is preliminary data.</text>
</comment>